<protein>
    <submittedName>
        <fullName evidence="1">Uncharacterized protein</fullName>
    </submittedName>
</protein>
<dbReference type="Proteomes" id="UP001186944">
    <property type="component" value="Unassembled WGS sequence"/>
</dbReference>
<dbReference type="EMBL" id="VSWD01000005">
    <property type="protein sequence ID" value="KAK3101555.1"/>
    <property type="molecule type" value="Genomic_DNA"/>
</dbReference>
<evidence type="ECO:0000313" key="2">
    <source>
        <dbReference type="Proteomes" id="UP001186944"/>
    </source>
</evidence>
<dbReference type="AlphaFoldDB" id="A0AA88YKS8"/>
<name>A0AA88YKS8_PINIB</name>
<accession>A0AA88YKS8</accession>
<comment type="caution">
    <text evidence="1">The sequence shown here is derived from an EMBL/GenBank/DDBJ whole genome shotgun (WGS) entry which is preliminary data.</text>
</comment>
<gene>
    <name evidence="1" type="ORF">FSP39_004451</name>
</gene>
<proteinExistence type="predicted"/>
<keyword evidence="2" id="KW-1185">Reference proteome</keyword>
<evidence type="ECO:0000313" key="1">
    <source>
        <dbReference type="EMBL" id="KAK3101555.1"/>
    </source>
</evidence>
<organism evidence="1 2">
    <name type="scientific">Pinctada imbricata</name>
    <name type="common">Atlantic pearl-oyster</name>
    <name type="synonym">Pinctada martensii</name>
    <dbReference type="NCBI Taxonomy" id="66713"/>
    <lineage>
        <taxon>Eukaryota</taxon>
        <taxon>Metazoa</taxon>
        <taxon>Spiralia</taxon>
        <taxon>Lophotrochozoa</taxon>
        <taxon>Mollusca</taxon>
        <taxon>Bivalvia</taxon>
        <taxon>Autobranchia</taxon>
        <taxon>Pteriomorphia</taxon>
        <taxon>Pterioida</taxon>
        <taxon>Pterioidea</taxon>
        <taxon>Pteriidae</taxon>
        <taxon>Pinctada</taxon>
    </lineage>
</organism>
<sequence length="127" mass="13795">MISSSTPAGGEGILYCQSCSPKITIINPMAYQCTEFSTIEDWTSGENTVIFNYTLANLAMFYVGYTDCCWVSLQNGGSSVDVSVMTMISTTAINRTGVMRINNSPVTSFSPITRLIQNCNYTITIPG</sequence>
<reference evidence="1" key="1">
    <citation type="submission" date="2019-08" db="EMBL/GenBank/DDBJ databases">
        <title>The improved chromosome-level genome for the pearl oyster Pinctada fucata martensii using PacBio sequencing and Hi-C.</title>
        <authorList>
            <person name="Zheng Z."/>
        </authorList>
    </citation>
    <scope>NUCLEOTIDE SEQUENCE</scope>
    <source>
        <strain evidence="1">ZZ-2019</strain>
        <tissue evidence="1">Adductor muscle</tissue>
    </source>
</reference>